<keyword evidence="1" id="KW-1133">Transmembrane helix</keyword>
<keyword evidence="1" id="KW-0812">Transmembrane</keyword>
<comment type="caution">
    <text evidence="2">The sequence shown here is derived from an EMBL/GenBank/DDBJ whole genome shotgun (WGS) entry which is preliminary data.</text>
</comment>
<evidence type="ECO:0000313" key="3">
    <source>
        <dbReference type="Proteomes" id="UP000549971"/>
    </source>
</evidence>
<organism evidence="2 3">
    <name type="scientific">Kribbella italica</name>
    <dbReference type="NCBI Taxonomy" id="1540520"/>
    <lineage>
        <taxon>Bacteria</taxon>
        <taxon>Bacillati</taxon>
        <taxon>Actinomycetota</taxon>
        <taxon>Actinomycetes</taxon>
        <taxon>Propionibacteriales</taxon>
        <taxon>Kribbellaceae</taxon>
        <taxon>Kribbella</taxon>
    </lineage>
</organism>
<accession>A0A7W9MTU4</accession>
<dbReference type="EMBL" id="JACHMY010000001">
    <property type="protein sequence ID" value="MBB5835562.1"/>
    <property type="molecule type" value="Genomic_DNA"/>
</dbReference>
<sequence length="340" mass="36102">MRTEHDLRDAFDHLATSAPHPDDILANLPSTSRRPVRRGRTPMVVGVVLATAAAAVAIPLVGQARQSAPPVAAEPPATNPWFTGITVDLLPGMRYSTQGITSTGDHSVLIDTGRPEPRCGVTRYRPGGFDVKQIPAGATPITVGQSRGFQYGSGKNPDGTLRQGAVVWSYAENSWARSECTKPTTFEFDAGQSLEIARRSVFGRAVLPSPLRLTYLPAGFRPTGVSVIRQDPHLAGVPKRFGVYAAKGAPVPGVVTADKDQGIRIEYSVTSLAAPSGTTYQVVHSRPELVVTGNGFKLVISVPATLADGRAELDKIAANLDRAPVPTDPRTWFDAATALP</sequence>
<protein>
    <submittedName>
        <fullName evidence="2">Uncharacterized protein</fullName>
    </submittedName>
</protein>
<keyword evidence="1" id="KW-0472">Membrane</keyword>
<keyword evidence="3" id="KW-1185">Reference proteome</keyword>
<gene>
    <name evidence="2" type="ORF">HDA39_002296</name>
</gene>
<feature type="transmembrane region" description="Helical" evidence="1">
    <location>
        <begin position="43"/>
        <end position="62"/>
    </location>
</feature>
<dbReference type="RefSeq" id="WP_184795197.1">
    <property type="nucleotide sequence ID" value="NZ_JACHMY010000001.1"/>
</dbReference>
<dbReference type="Proteomes" id="UP000549971">
    <property type="component" value="Unassembled WGS sequence"/>
</dbReference>
<proteinExistence type="predicted"/>
<evidence type="ECO:0000313" key="2">
    <source>
        <dbReference type="EMBL" id="MBB5835562.1"/>
    </source>
</evidence>
<evidence type="ECO:0000256" key="1">
    <source>
        <dbReference type="SAM" id="Phobius"/>
    </source>
</evidence>
<dbReference type="AlphaFoldDB" id="A0A7W9MTU4"/>
<reference evidence="2 3" key="1">
    <citation type="submission" date="2020-08" db="EMBL/GenBank/DDBJ databases">
        <title>Sequencing the genomes of 1000 actinobacteria strains.</title>
        <authorList>
            <person name="Klenk H.-P."/>
        </authorList>
    </citation>
    <scope>NUCLEOTIDE SEQUENCE [LARGE SCALE GENOMIC DNA]</scope>
    <source>
        <strain evidence="2 3">DSM 28967</strain>
    </source>
</reference>
<name>A0A7W9MTU4_9ACTN</name>